<dbReference type="RefSeq" id="WP_041886373.1">
    <property type="nucleotide sequence ID" value="NZ_CP157278.1"/>
</dbReference>
<accession>A0A0D0GC91</accession>
<protein>
    <submittedName>
        <fullName evidence="1">Uncharacterized protein</fullName>
    </submittedName>
</protein>
<dbReference type="AlphaFoldDB" id="A0A0D0GC91"/>
<evidence type="ECO:0000313" key="1">
    <source>
        <dbReference type="EMBL" id="KIO74922.1"/>
    </source>
</evidence>
<reference evidence="1 2" key="1">
    <citation type="submission" date="2015-01" db="EMBL/GenBank/DDBJ databases">
        <title>Draft genome sequence of Pedobacter sp. NL19 isolated from sludge of an effluent treatment pond in an abandoned uranium mine.</title>
        <authorList>
            <person name="Santos T."/>
            <person name="Caetano T."/>
            <person name="Covas C."/>
            <person name="Cruz A."/>
            <person name="Mendo S."/>
        </authorList>
    </citation>
    <scope>NUCLEOTIDE SEQUENCE [LARGE SCALE GENOMIC DNA]</scope>
    <source>
        <strain evidence="1 2">NL19</strain>
    </source>
</reference>
<organism evidence="1 2">
    <name type="scientific">Pedobacter lusitanus</name>
    <dbReference type="NCBI Taxonomy" id="1503925"/>
    <lineage>
        <taxon>Bacteria</taxon>
        <taxon>Pseudomonadati</taxon>
        <taxon>Bacteroidota</taxon>
        <taxon>Sphingobacteriia</taxon>
        <taxon>Sphingobacteriales</taxon>
        <taxon>Sphingobacteriaceae</taxon>
        <taxon>Pedobacter</taxon>
    </lineage>
</organism>
<comment type="caution">
    <text evidence="1">The sequence shown here is derived from an EMBL/GenBank/DDBJ whole genome shotgun (WGS) entry which is preliminary data.</text>
</comment>
<name>A0A0D0GC91_9SPHI</name>
<sequence length="70" mass="7819">MNTIFNVPSKKAKKEALNHPNGYVYVINEAYSDKKDVPPEAIAGAWKVNENGLIEGDFIPNPKYLDKSLI</sequence>
<dbReference type="Proteomes" id="UP000032049">
    <property type="component" value="Unassembled WGS sequence"/>
</dbReference>
<evidence type="ECO:0000313" key="2">
    <source>
        <dbReference type="Proteomes" id="UP000032049"/>
    </source>
</evidence>
<proteinExistence type="predicted"/>
<keyword evidence="2" id="KW-1185">Reference proteome</keyword>
<gene>
    <name evidence="1" type="ORF">TH53_23630</name>
</gene>
<dbReference type="EMBL" id="JXRA01000124">
    <property type="protein sequence ID" value="KIO74922.1"/>
    <property type="molecule type" value="Genomic_DNA"/>
</dbReference>
<dbReference type="OrthoDB" id="798764at2"/>